<dbReference type="InterPro" id="IPR041796">
    <property type="entry name" value="Mre11_N"/>
</dbReference>
<dbReference type="EMBL" id="JAQIEV010000030">
    <property type="protein sequence ID" value="MDA3782914.1"/>
    <property type="molecule type" value="Genomic_DNA"/>
</dbReference>
<dbReference type="InterPro" id="IPR014576">
    <property type="entry name" value="Pesterase_YhaO"/>
</dbReference>
<sequence length="409" mass="45630">MKFIHLADAHLDSPFRGLSFLPNREYAEIRQSAAQSLTRIVDLALKEQVDLVLIAGDTFDSNKPSPASQLFLARQVKRLTDAQIQVVMIFGNHDYMTRQDLLVENSPYFCLLGDQEKVAREFFKTKTGFAYNVTGFSYSQNHIEADLLDQFPEKEGYTIGLMHAAQRAASGNVYAPFDLSQMKELNYDYFALGHIHARQILSEKPLIVYPGNIQGRDVGELGEKGCYLAEVDETSGQTSLTFVQTAPITWKQLTLELDQAIDKSSLHAKALELLQENIQGKTYFSLKISGSEYLTSEEIDLWQDQEAWAGLSAALAPAQLVDVRLSVRGLVSLNNSDREALAAAEAEVLTDEKIQQLAASWAKKDPYARQLLEDGEFRGQVRDLVAVKLARRLQAMTGGEDETQADSNL</sequence>
<dbReference type="Proteomes" id="UP001213083">
    <property type="component" value="Unassembled WGS sequence"/>
</dbReference>
<dbReference type="Pfam" id="PF00149">
    <property type="entry name" value="Metallophos"/>
    <property type="match status" value="1"/>
</dbReference>
<dbReference type="SUPFAM" id="SSF56300">
    <property type="entry name" value="Metallo-dependent phosphatases"/>
    <property type="match status" value="1"/>
</dbReference>
<dbReference type="InterPro" id="IPR029052">
    <property type="entry name" value="Metallo-depent_PP-like"/>
</dbReference>
<dbReference type="PIRSF" id="PIRSF033091">
    <property type="entry name" value="Pesterase_YhaO"/>
    <property type="match status" value="1"/>
</dbReference>
<organism evidence="3 4">
    <name type="scientific">Lactobacillus delbrueckii</name>
    <dbReference type="NCBI Taxonomy" id="1584"/>
    <lineage>
        <taxon>Bacteria</taxon>
        <taxon>Bacillati</taxon>
        <taxon>Bacillota</taxon>
        <taxon>Bacilli</taxon>
        <taxon>Lactobacillales</taxon>
        <taxon>Lactobacillaceae</taxon>
        <taxon>Lactobacillus</taxon>
    </lineage>
</organism>
<keyword evidence="3" id="KW-0269">Exonuclease</keyword>
<evidence type="ECO:0000256" key="1">
    <source>
        <dbReference type="ARBA" id="ARBA00022801"/>
    </source>
</evidence>
<dbReference type="RefSeq" id="WP_271018211.1">
    <property type="nucleotide sequence ID" value="NZ_JAQIEQ010000030.1"/>
</dbReference>
<dbReference type="PANTHER" id="PTHR30337">
    <property type="entry name" value="COMPONENT OF ATP-DEPENDENT DSDNA EXONUCLEASE"/>
    <property type="match status" value="1"/>
</dbReference>
<feature type="domain" description="Calcineurin-like phosphoesterase" evidence="2">
    <location>
        <begin position="1"/>
        <end position="197"/>
    </location>
</feature>
<gene>
    <name evidence="3" type="ORF">PF593_07140</name>
</gene>
<dbReference type="GO" id="GO:0004527">
    <property type="term" value="F:exonuclease activity"/>
    <property type="evidence" value="ECO:0007669"/>
    <property type="project" value="UniProtKB-KW"/>
</dbReference>
<dbReference type="InterPro" id="IPR050535">
    <property type="entry name" value="DNA_Repair-Maintenance_Comp"/>
</dbReference>
<dbReference type="AlphaFoldDB" id="A0ABD4W2T7"/>
<keyword evidence="1" id="KW-0378">Hydrolase</keyword>
<evidence type="ECO:0000313" key="3">
    <source>
        <dbReference type="EMBL" id="MDA3782914.1"/>
    </source>
</evidence>
<dbReference type="InterPro" id="IPR004843">
    <property type="entry name" value="Calcineurin-like_PHP"/>
</dbReference>
<evidence type="ECO:0000313" key="4">
    <source>
        <dbReference type="Proteomes" id="UP001213083"/>
    </source>
</evidence>
<comment type="caution">
    <text evidence="3">The sequence shown here is derived from an EMBL/GenBank/DDBJ whole genome shotgun (WGS) entry which is preliminary data.</text>
</comment>
<accession>A0ABD4W2T7</accession>
<keyword evidence="3" id="KW-0540">Nuclease</keyword>
<dbReference type="PANTHER" id="PTHR30337:SF7">
    <property type="entry name" value="PHOSPHOESTERASE"/>
    <property type="match status" value="1"/>
</dbReference>
<dbReference type="Gene3D" id="3.60.21.10">
    <property type="match status" value="1"/>
</dbReference>
<reference evidence="3 4" key="1">
    <citation type="submission" date="2023-01" db="EMBL/GenBank/DDBJ databases">
        <title>Sequencing of the bacterial strains from artisanal fermented milk Matsoni.</title>
        <authorList>
            <person name="Rozman V."/>
            <person name="Accetto T."/>
            <person name="Bogovic Matijasic B."/>
        </authorList>
    </citation>
    <scope>NUCLEOTIDE SEQUENCE [LARGE SCALE GENOMIC DNA]</scope>
    <source>
        <strain evidence="4">lbl143</strain>
    </source>
</reference>
<name>A0ABD4W2T7_9LACO</name>
<dbReference type="CDD" id="cd00840">
    <property type="entry name" value="MPP_Mre11_N"/>
    <property type="match status" value="1"/>
</dbReference>
<proteinExistence type="predicted"/>
<evidence type="ECO:0000259" key="2">
    <source>
        <dbReference type="Pfam" id="PF00149"/>
    </source>
</evidence>
<protein>
    <submittedName>
        <fullName evidence="3">DNA repair exonuclease</fullName>
    </submittedName>
</protein>